<dbReference type="InterPro" id="IPR050259">
    <property type="entry name" value="SDR"/>
</dbReference>
<name>A0A356LC48_9BURK</name>
<dbReference type="CDD" id="cd05233">
    <property type="entry name" value="SDR_c"/>
    <property type="match status" value="1"/>
</dbReference>
<dbReference type="PRINTS" id="PR00080">
    <property type="entry name" value="SDRFAMILY"/>
</dbReference>
<comment type="similarity">
    <text evidence="1">Belongs to the short-chain dehydrogenases/reductases (SDR) family.</text>
</comment>
<reference evidence="2 3" key="1">
    <citation type="journal article" date="2018" name="Nat. Biotechnol.">
        <title>A standardized bacterial taxonomy based on genome phylogeny substantially revises the tree of life.</title>
        <authorList>
            <person name="Parks D.H."/>
            <person name="Chuvochina M."/>
            <person name="Waite D.W."/>
            <person name="Rinke C."/>
            <person name="Skarshewski A."/>
            <person name="Chaumeil P.A."/>
            <person name="Hugenholtz P."/>
        </authorList>
    </citation>
    <scope>NUCLEOTIDE SEQUENCE [LARGE SCALE GENOMIC DNA]</scope>
    <source>
        <strain evidence="2">UBA10707</strain>
    </source>
</reference>
<dbReference type="AlphaFoldDB" id="A0A356LC48"/>
<dbReference type="GO" id="GO:0032787">
    <property type="term" value="P:monocarboxylic acid metabolic process"/>
    <property type="evidence" value="ECO:0007669"/>
    <property type="project" value="UniProtKB-ARBA"/>
</dbReference>
<dbReference type="InterPro" id="IPR002347">
    <property type="entry name" value="SDR_fam"/>
</dbReference>
<dbReference type="FunFam" id="3.40.50.720:FF:000084">
    <property type="entry name" value="Short-chain dehydrogenase reductase"/>
    <property type="match status" value="1"/>
</dbReference>
<gene>
    <name evidence="2" type="ORF">DD666_03925</name>
</gene>
<dbReference type="PANTHER" id="PTHR42879:SF2">
    <property type="entry name" value="3-OXOACYL-[ACYL-CARRIER-PROTEIN] REDUCTASE FABG"/>
    <property type="match status" value="1"/>
</dbReference>
<proteinExistence type="inferred from homology"/>
<sequence length="260" mass="27517">MKKPITLKGARVMVSAGASGIGLAIARAFDTAGAQVHICDISDTALSTLRDVAPNFGMFKADVSDPDEVNSWFDHALHAMGGLDVLINNAGIAGPTAGIEKIAIDEWDRTMAVNVRSQFLCSRRAIGSLKESNRATIINLSSVAGRIGYPLRCAYAASKWAVIGMTQSLAIELGEHDITVNAILPGIVESERVNKVVSAKALVKSIPEAQMRAEILENVALHRMVPMEHIADTALFLASPAGRSVTGQSMNICAGVQALK</sequence>
<dbReference type="EMBL" id="DOEK01000005">
    <property type="protein sequence ID" value="HBP28547.1"/>
    <property type="molecule type" value="Genomic_DNA"/>
</dbReference>
<evidence type="ECO:0000313" key="3">
    <source>
        <dbReference type="Proteomes" id="UP000264036"/>
    </source>
</evidence>
<dbReference type="InterPro" id="IPR020904">
    <property type="entry name" value="Sc_DH/Rdtase_CS"/>
</dbReference>
<dbReference type="Proteomes" id="UP000264036">
    <property type="component" value="Unassembled WGS sequence"/>
</dbReference>
<evidence type="ECO:0000256" key="1">
    <source>
        <dbReference type="ARBA" id="ARBA00006484"/>
    </source>
</evidence>
<comment type="caution">
    <text evidence="2">The sequence shown here is derived from an EMBL/GenBank/DDBJ whole genome shotgun (WGS) entry which is preliminary data.</text>
</comment>
<dbReference type="SUPFAM" id="SSF51735">
    <property type="entry name" value="NAD(P)-binding Rossmann-fold domains"/>
    <property type="match status" value="1"/>
</dbReference>
<dbReference type="NCBIfam" id="NF009466">
    <property type="entry name" value="PRK12826.1-2"/>
    <property type="match status" value="1"/>
</dbReference>
<evidence type="ECO:0000313" key="2">
    <source>
        <dbReference type="EMBL" id="HBP28547.1"/>
    </source>
</evidence>
<dbReference type="Pfam" id="PF13561">
    <property type="entry name" value="adh_short_C2"/>
    <property type="match status" value="1"/>
</dbReference>
<dbReference type="Gene3D" id="3.40.50.720">
    <property type="entry name" value="NAD(P)-binding Rossmann-like Domain"/>
    <property type="match status" value="1"/>
</dbReference>
<dbReference type="PRINTS" id="PR00081">
    <property type="entry name" value="GDHRDH"/>
</dbReference>
<organism evidence="2 3">
    <name type="scientific">Advenella kashmirensis</name>
    <dbReference type="NCBI Taxonomy" id="310575"/>
    <lineage>
        <taxon>Bacteria</taxon>
        <taxon>Pseudomonadati</taxon>
        <taxon>Pseudomonadota</taxon>
        <taxon>Betaproteobacteria</taxon>
        <taxon>Burkholderiales</taxon>
        <taxon>Alcaligenaceae</taxon>
    </lineage>
</organism>
<protein>
    <submittedName>
        <fullName evidence="2">3-oxoacyl-[acyl-carrier-protein] reductase</fullName>
    </submittedName>
</protein>
<dbReference type="PANTHER" id="PTHR42879">
    <property type="entry name" value="3-OXOACYL-(ACYL-CARRIER-PROTEIN) REDUCTASE"/>
    <property type="match status" value="1"/>
</dbReference>
<accession>A0A356LC48</accession>
<dbReference type="InterPro" id="IPR036291">
    <property type="entry name" value="NAD(P)-bd_dom_sf"/>
</dbReference>
<dbReference type="PROSITE" id="PS00061">
    <property type="entry name" value="ADH_SHORT"/>
    <property type="match status" value="1"/>
</dbReference>